<protein>
    <recommendedName>
        <fullName evidence="4">Histone-lysine N-methyltransferase SETMAR</fullName>
    </recommendedName>
</protein>
<name>A0A4Y2MQI8_ARAVE</name>
<proteinExistence type="predicted"/>
<dbReference type="AlphaFoldDB" id="A0A4Y2MQI8"/>
<organism evidence="1 3">
    <name type="scientific">Araneus ventricosus</name>
    <name type="common">Orbweaver spider</name>
    <name type="synonym">Epeira ventricosa</name>
    <dbReference type="NCBI Taxonomy" id="182803"/>
    <lineage>
        <taxon>Eukaryota</taxon>
        <taxon>Metazoa</taxon>
        <taxon>Ecdysozoa</taxon>
        <taxon>Arthropoda</taxon>
        <taxon>Chelicerata</taxon>
        <taxon>Arachnida</taxon>
        <taxon>Araneae</taxon>
        <taxon>Araneomorphae</taxon>
        <taxon>Entelegynae</taxon>
        <taxon>Araneoidea</taxon>
        <taxon>Araneidae</taxon>
        <taxon>Araneus</taxon>
    </lineage>
</organism>
<dbReference type="GO" id="GO:0003676">
    <property type="term" value="F:nucleic acid binding"/>
    <property type="evidence" value="ECO:0007669"/>
    <property type="project" value="InterPro"/>
</dbReference>
<reference evidence="1 3" key="1">
    <citation type="journal article" date="2019" name="Sci. Rep.">
        <title>Orb-weaving spider Araneus ventricosus genome elucidates the spidroin gene catalogue.</title>
        <authorList>
            <person name="Kono N."/>
            <person name="Nakamura H."/>
            <person name="Ohtoshi R."/>
            <person name="Moran D.A.P."/>
            <person name="Shinohara A."/>
            <person name="Yoshida Y."/>
            <person name="Fujiwara M."/>
            <person name="Mori M."/>
            <person name="Tomita M."/>
            <person name="Arakawa K."/>
        </authorList>
    </citation>
    <scope>NUCLEOTIDE SEQUENCE [LARGE SCALE GENOMIC DNA]</scope>
</reference>
<dbReference type="InterPro" id="IPR036397">
    <property type="entry name" value="RNaseH_sf"/>
</dbReference>
<dbReference type="Gene3D" id="3.30.420.10">
    <property type="entry name" value="Ribonuclease H-like superfamily/Ribonuclease H"/>
    <property type="match status" value="1"/>
</dbReference>
<keyword evidence="3" id="KW-1185">Reference proteome</keyword>
<dbReference type="EMBL" id="BGPR01007604">
    <property type="protein sequence ID" value="GBN28127.1"/>
    <property type="molecule type" value="Genomic_DNA"/>
</dbReference>
<accession>A0A4Y2MQI8</accession>
<evidence type="ECO:0008006" key="4">
    <source>
        <dbReference type="Google" id="ProtNLM"/>
    </source>
</evidence>
<dbReference type="PANTHER" id="PTHR46060:SF1">
    <property type="entry name" value="MARINER MOS1 TRANSPOSASE-LIKE PROTEIN"/>
    <property type="match status" value="1"/>
</dbReference>
<evidence type="ECO:0000313" key="1">
    <source>
        <dbReference type="EMBL" id="GBN28107.1"/>
    </source>
</evidence>
<dbReference type="OrthoDB" id="6435573at2759"/>
<sequence length="114" mass="12886">MRCRLSKYSFPVSLSQVFTAFRTKDRSRISAAQLTPLFDPPPYSPDLASSDYHLSLKLKKFLGGKCFGSDDELENAVTTWLNELAAEEYYGMGILKLLNRYDECLNVGGDYAEK</sequence>
<dbReference type="EMBL" id="BGPR01007600">
    <property type="protein sequence ID" value="GBN28107.1"/>
    <property type="molecule type" value="Genomic_DNA"/>
</dbReference>
<dbReference type="Proteomes" id="UP000499080">
    <property type="component" value="Unassembled WGS sequence"/>
</dbReference>
<dbReference type="InterPro" id="IPR052709">
    <property type="entry name" value="Transposase-MT_Hybrid"/>
</dbReference>
<comment type="caution">
    <text evidence="1">The sequence shown here is derived from an EMBL/GenBank/DDBJ whole genome shotgun (WGS) entry which is preliminary data.</text>
</comment>
<evidence type="ECO:0000313" key="3">
    <source>
        <dbReference type="Proteomes" id="UP000499080"/>
    </source>
</evidence>
<gene>
    <name evidence="1" type="ORF">AVEN_101085_1</name>
    <name evidence="2" type="ORF">AVEN_51974_1</name>
</gene>
<dbReference type="PANTHER" id="PTHR46060">
    <property type="entry name" value="MARINER MOS1 TRANSPOSASE-LIKE PROTEIN"/>
    <property type="match status" value="1"/>
</dbReference>
<evidence type="ECO:0000313" key="2">
    <source>
        <dbReference type="EMBL" id="GBN28127.1"/>
    </source>
</evidence>